<evidence type="ECO:0000313" key="2">
    <source>
        <dbReference type="EMBL" id="CAK0852555.1"/>
    </source>
</evidence>
<evidence type="ECO:0000256" key="1">
    <source>
        <dbReference type="SAM" id="MobiDB-lite"/>
    </source>
</evidence>
<reference evidence="2" key="1">
    <citation type="submission" date="2023-10" db="EMBL/GenBank/DDBJ databases">
        <authorList>
            <person name="Chen Y."/>
            <person name="Shah S."/>
            <person name="Dougan E. K."/>
            <person name="Thang M."/>
            <person name="Chan C."/>
        </authorList>
    </citation>
    <scope>NUCLEOTIDE SEQUENCE [LARGE SCALE GENOMIC DNA]</scope>
</reference>
<dbReference type="Proteomes" id="UP001189429">
    <property type="component" value="Unassembled WGS sequence"/>
</dbReference>
<feature type="non-terminal residue" evidence="2">
    <location>
        <position position="735"/>
    </location>
</feature>
<protein>
    <submittedName>
        <fullName evidence="2">Uncharacterized protein</fullName>
    </submittedName>
</protein>
<proteinExistence type="predicted"/>
<keyword evidence="3" id="KW-1185">Reference proteome</keyword>
<feature type="region of interest" description="Disordered" evidence="1">
    <location>
        <begin position="63"/>
        <end position="120"/>
    </location>
</feature>
<feature type="compositionally biased region" description="Low complexity" evidence="1">
    <location>
        <begin position="144"/>
        <end position="181"/>
    </location>
</feature>
<sequence>MAEEAAALRQRRPAVPSAVVPPRPQRDKLPPLRPAFHTPASVAAAGAAKAIYLKRNPAAVDRYADAKVPPRSSSQGALPRHAGSSAAEVTASTTASSERVRVRSASASALGRQPPPRDDEEFDALSLSAAKRQLEQLLGSPIFGASGDDGAPAPAAAERGSRGAAPPGAAACAAPAGAAPPGAQPEPEPVACAAPAGAAPQGARPEPVASAAPAGAVPSYLAACRLDAGSLSSWQMGCAASNKTAHPQTLLSLSALANLLADTARPQEAEPLLREALDGRLQLLGRDHPDCRRAEADLAALVQRLESPTPPPLVSADVAPPGGAGGWLPAMERSSANGARPPAAPRGWGIQVTRAVKREAAFAESPETYQATLGKQGATRRGRAVAAPPWPSPAALARHALRYCAPTQARGLEVSLELSHLMPMGGASNYRVTFKRSAVLVPLLLMGYRVGVVPSVGLPFGLLVVFADALLSKQPDGHPGPADSHASFVRSLSFQHRLRVCNAYPYFAALDVLVGETSLTQSPLKYKSCQDFFPSMHLGDRINFQVEENTVGTFTITELPENDAVLLMVIHRHDADSTAVSFQSHVFSNQKAAQIAILDTYKGLAKSDLRIKDALPRRSNRSEVLRYDSVVAVDPGDYEVMLEAGPSGNATMLSTATLEAKPGEAYVVIRCGAEAHFGEAYPQSLMVYPPGPPESAFLKSGQAGRRLEHSRCWRECCWPWLLREALRHMCFPMPT</sequence>
<feature type="compositionally biased region" description="Low complexity" evidence="1">
    <location>
        <begin position="189"/>
        <end position="211"/>
    </location>
</feature>
<feature type="region of interest" description="Disordered" evidence="1">
    <location>
        <begin position="1"/>
        <end position="36"/>
    </location>
</feature>
<feature type="compositionally biased region" description="Low complexity" evidence="1">
    <location>
        <begin position="84"/>
        <end position="109"/>
    </location>
</feature>
<dbReference type="Pfam" id="PF13374">
    <property type="entry name" value="TPR_10"/>
    <property type="match status" value="1"/>
</dbReference>
<dbReference type="EMBL" id="CAUYUJ010015322">
    <property type="protein sequence ID" value="CAK0852555.1"/>
    <property type="molecule type" value="Genomic_DNA"/>
</dbReference>
<name>A0ABN9U233_9DINO</name>
<dbReference type="InterPro" id="IPR011990">
    <property type="entry name" value="TPR-like_helical_dom_sf"/>
</dbReference>
<gene>
    <name evidence="2" type="ORF">PCOR1329_LOCUS44298</name>
</gene>
<evidence type="ECO:0000313" key="3">
    <source>
        <dbReference type="Proteomes" id="UP001189429"/>
    </source>
</evidence>
<organism evidence="2 3">
    <name type="scientific">Prorocentrum cordatum</name>
    <dbReference type="NCBI Taxonomy" id="2364126"/>
    <lineage>
        <taxon>Eukaryota</taxon>
        <taxon>Sar</taxon>
        <taxon>Alveolata</taxon>
        <taxon>Dinophyceae</taxon>
        <taxon>Prorocentrales</taxon>
        <taxon>Prorocentraceae</taxon>
        <taxon>Prorocentrum</taxon>
    </lineage>
</organism>
<comment type="caution">
    <text evidence="2">The sequence shown here is derived from an EMBL/GenBank/DDBJ whole genome shotgun (WGS) entry which is preliminary data.</text>
</comment>
<dbReference type="Gene3D" id="1.25.40.10">
    <property type="entry name" value="Tetratricopeptide repeat domain"/>
    <property type="match status" value="1"/>
</dbReference>
<feature type="region of interest" description="Disordered" evidence="1">
    <location>
        <begin position="140"/>
        <end position="211"/>
    </location>
</feature>
<accession>A0ABN9U233</accession>